<evidence type="ECO:0000313" key="1">
    <source>
        <dbReference type="EMBL" id="JAJ03448.1"/>
    </source>
</evidence>
<name>A0A0P5VB41_9CRUS</name>
<dbReference type="EMBL" id="GDIP01219954">
    <property type="protein sequence ID" value="JAJ03448.1"/>
    <property type="molecule type" value="Transcribed_RNA"/>
</dbReference>
<dbReference type="OrthoDB" id="6371635at2759"/>
<reference evidence="1" key="1">
    <citation type="submission" date="2015-10" db="EMBL/GenBank/DDBJ databases">
        <title>Daphnia magna gene sets from two clonal populations assembled and annotated with EvidentialGene.</title>
        <authorList>
            <person name="Gilbert D."/>
            <person name="Podicheti R."/>
            <person name="Orsini L."/>
            <person name="Colbourne J."/>
            <person name="Pfrender M."/>
        </authorList>
    </citation>
    <scope>NUCLEOTIDE SEQUENCE</scope>
</reference>
<reference evidence="1" key="2">
    <citation type="submission" date="2015-10" db="EMBL/GenBank/DDBJ databases">
        <authorList>
            <person name="Gilbert D.G."/>
        </authorList>
    </citation>
    <scope>NUCLEOTIDE SEQUENCE</scope>
</reference>
<protein>
    <submittedName>
        <fullName evidence="1">Uncharacterized protein</fullName>
    </submittedName>
</protein>
<dbReference type="AlphaFoldDB" id="A0A0P5VB41"/>
<proteinExistence type="predicted"/>
<accession>A0A0P5VB41</accession>
<sequence length="179" mass="19650">MVSWLMAALFVNTSATYSQSSPYSAVSYSEVDSDEQESHEATYPAKISYGSTSATAAYSNSEEKSIYGKNDKGDEKKNAHVGIEYPTYKEAEYVTTSYPVHIDTNSGDDTLSYTTVAYSAPVYNEPQHVAATYTPPVYSPPTYTAPTLDVPVYRTPTVLPYWMRSGYAENSIGNDVAAY</sequence>
<organism evidence="1">
    <name type="scientific">Daphnia magna</name>
    <dbReference type="NCBI Taxonomy" id="35525"/>
    <lineage>
        <taxon>Eukaryota</taxon>
        <taxon>Metazoa</taxon>
        <taxon>Ecdysozoa</taxon>
        <taxon>Arthropoda</taxon>
        <taxon>Crustacea</taxon>
        <taxon>Branchiopoda</taxon>
        <taxon>Diplostraca</taxon>
        <taxon>Cladocera</taxon>
        <taxon>Anomopoda</taxon>
        <taxon>Daphniidae</taxon>
        <taxon>Daphnia</taxon>
    </lineage>
</organism>